<proteinExistence type="predicted"/>
<dbReference type="Proteomes" id="UP000046393">
    <property type="component" value="Unplaced"/>
</dbReference>
<feature type="transmembrane region" description="Helical" evidence="1">
    <location>
        <begin position="254"/>
        <end position="272"/>
    </location>
</feature>
<dbReference type="AlphaFoldDB" id="A0A0N5B0L5"/>
<protein>
    <submittedName>
        <fullName evidence="3">Gustatory receptor</fullName>
    </submittedName>
</protein>
<evidence type="ECO:0000256" key="1">
    <source>
        <dbReference type="SAM" id="Phobius"/>
    </source>
</evidence>
<sequence>MLIECGCKLRTTFGMFPTVRNILCFETNGFRQKKNELRSNITIVAGEAALSLLNLSSSANFLMFTNINGTSPCHCYVSSIDIPLLFLGVINNLVEEGAIVLRTLLFYSLLTAMIIKKLGFCSLLAFILCVFSHPFACSYVANNHSIKRCFQQMISDSKFEAESVFELVRKRNKTAIFKQHIDFLDILDEVDMLYDAHILLNLSSALSQYLYMVEQTERLYLCVSNLTGKSERLVLVAFFEKCKTLSKITCMTTSFQLIVAAIFLVDMVIMIVEQWRSDLDINIITSKTVVMRKCYIFGNRKSTSEIMCCISCYAFVIKGEGYTYPQA</sequence>
<keyword evidence="2" id="KW-1185">Reference proteome</keyword>
<keyword evidence="1" id="KW-1133">Transmembrane helix</keyword>
<keyword evidence="1" id="KW-0812">Transmembrane</keyword>
<reference evidence="3" key="1">
    <citation type="submission" date="2017-02" db="UniProtKB">
        <authorList>
            <consortium name="WormBaseParasite"/>
        </authorList>
    </citation>
    <scope>IDENTIFICATION</scope>
</reference>
<dbReference type="WBParaSite" id="SMUV_0001081701-mRNA-1">
    <property type="protein sequence ID" value="SMUV_0001081701-mRNA-1"/>
    <property type="gene ID" value="SMUV_0001081701"/>
</dbReference>
<accession>A0A0N5B0L5</accession>
<name>A0A0N5B0L5_9BILA</name>
<feature type="transmembrane region" description="Helical" evidence="1">
    <location>
        <begin position="118"/>
        <end position="141"/>
    </location>
</feature>
<evidence type="ECO:0000313" key="3">
    <source>
        <dbReference type="WBParaSite" id="SMUV_0001081701-mRNA-1"/>
    </source>
</evidence>
<evidence type="ECO:0000313" key="2">
    <source>
        <dbReference type="Proteomes" id="UP000046393"/>
    </source>
</evidence>
<organism evidence="2 3">
    <name type="scientific">Syphacia muris</name>
    <dbReference type="NCBI Taxonomy" id="451379"/>
    <lineage>
        <taxon>Eukaryota</taxon>
        <taxon>Metazoa</taxon>
        <taxon>Ecdysozoa</taxon>
        <taxon>Nematoda</taxon>
        <taxon>Chromadorea</taxon>
        <taxon>Rhabditida</taxon>
        <taxon>Spirurina</taxon>
        <taxon>Oxyuridomorpha</taxon>
        <taxon>Oxyuroidea</taxon>
        <taxon>Oxyuridae</taxon>
        <taxon>Syphacia</taxon>
    </lineage>
</organism>
<keyword evidence="1" id="KW-0472">Membrane</keyword>